<dbReference type="AlphaFoldDB" id="A0A2M9AAG0"/>
<keyword evidence="1" id="KW-1133">Transmembrane helix</keyword>
<dbReference type="Pfam" id="PF05226">
    <property type="entry name" value="CHASE2"/>
    <property type="match status" value="2"/>
</dbReference>
<dbReference type="SUPFAM" id="SSF55073">
    <property type="entry name" value="Nucleotide cyclase"/>
    <property type="match status" value="1"/>
</dbReference>
<accession>A0A2M9AAG0</accession>
<protein>
    <submittedName>
        <fullName evidence="3">Class 3 adenylate cyclase</fullName>
    </submittedName>
</protein>
<keyword evidence="1" id="KW-0812">Transmembrane</keyword>
<proteinExistence type="predicted"/>
<dbReference type="CDD" id="cd07302">
    <property type="entry name" value="CHD"/>
    <property type="match status" value="1"/>
</dbReference>
<feature type="transmembrane region" description="Helical" evidence="1">
    <location>
        <begin position="535"/>
        <end position="554"/>
    </location>
</feature>
<dbReference type="Pfam" id="PF00211">
    <property type="entry name" value="Guanylate_cyc"/>
    <property type="match status" value="1"/>
</dbReference>
<evidence type="ECO:0000259" key="2">
    <source>
        <dbReference type="PROSITE" id="PS50125"/>
    </source>
</evidence>
<dbReference type="EMBL" id="PGEX01000001">
    <property type="protein sequence ID" value="PJJ42597.1"/>
    <property type="molecule type" value="Genomic_DNA"/>
</dbReference>
<dbReference type="Proteomes" id="UP000231134">
    <property type="component" value="Unassembled WGS sequence"/>
</dbReference>
<dbReference type="Gene3D" id="3.30.70.1230">
    <property type="entry name" value="Nucleotide cyclase"/>
    <property type="match status" value="1"/>
</dbReference>
<dbReference type="SMART" id="SM00044">
    <property type="entry name" value="CYCc"/>
    <property type="match status" value="1"/>
</dbReference>
<keyword evidence="4" id="KW-1185">Reference proteome</keyword>
<evidence type="ECO:0000313" key="3">
    <source>
        <dbReference type="EMBL" id="PJJ42597.1"/>
    </source>
</evidence>
<dbReference type="PANTHER" id="PTHR43081">
    <property type="entry name" value="ADENYLATE CYCLASE, TERMINAL-DIFFERENTIATION SPECIFIC-RELATED"/>
    <property type="match status" value="1"/>
</dbReference>
<dbReference type="OrthoDB" id="9806704at2"/>
<dbReference type="GO" id="GO:0004016">
    <property type="term" value="F:adenylate cyclase activity"/>
    <property type="evidence" value="ECO:0007669"/>
    <property type="project" value="UniProtKB-ARBA"/>
</dbReference>
<reference evidence="3 4" key="1">
    <citation type="submission" date="2017-11" db="EMBL/GenBank/DDBJ databases">
        <title>Animal gut microbial communities from fecal samples from Wisconsin, USA.</title>
        <authorList>
            <person name="Neumann A."/>
        </authorList>
    </citation>
    <scope>NUCLEOTIDE SEQUENCE [LARGE SCALE GENOMIC DNA]</scope>
    <source>
        <strain evidence="3 4">UWS3</strain>
    </source>
</reference>
<gene>
    <name evidence="3" type="ORF">BGX16_2634</name>
</gene>
<dbReference type="InterPro" id="IPR001054">
    <property type="entry name" value="A/G_cyclase"/>
</dbReference>
<comment type="caution">
    <text evidence="3">The sequence shown here is derived from an EMBL/GenBank/DDBJ whole genome shotgun (WGS) entry which is preliminary data.</text>
</comment>
<dbReference type="GO" id="GO:0006171">
    <property type="term" value="P:cAMP biosynthetic process"/>
    <property type="evidence" value="ECO:0007669"/>
    <property type="project" value="TreeGrafter"/>
</dbReference>
<keyword evidence="1" id="KW-0472">Membrane</keyword>
<dbReference type="PANTHER" id="PTHR43081:SF1">
    <property type="entry name" value="ADENYLATE CYCLASE, TERMINAL-DIFFERENTIATION SPECIFIC"/>
    <property type="match status" value="1"/>
</dbReference>
<dbReference type="InterPro" id="IPR029787">
    <property type="entry name" value="Nucleotide_cyclase"/>
</dbReference>
<dbReference type="SMART" id="SM01080">
    <property type="entry name" value="CHASE2"/>
    <property type="match status" value="1"/>
</dbReference>
<evidence type="ECO:0000313" key="4">
    <source>
        <dbReference type="Proteomes" id="UP000231134"/>
    </source>
</evidence>
<dbReference type="GO" id="GO:0035556">
    <property type="term" value="P:intracellular signal transduction"/>
    <property type="evidence" value="ECO:0007669"/>
    <property type="project" value="InterPro"/>
</dbReference>
<feature type="transmembrane region" description="Helical" evidence="1">
    <location>
        <begin position="582"/>
        <end position="608"/>
    </location>
</feature>
<organism evidence="3 4">
    <name type="scientific">Hallerella succinigenes</name>
    <dbReference type="NCBI Taxonomy" id="1896222"/>
    <lineage>
        <taxon>Bacteria</taxon>
        <taxon>Pseudomonadati</taxon>
        <taxon>Fibrobacterota</taxon>
        <taxon>Fibrobacteria</taxon>
        <taxon>Fibrobacterales</taxon>
        <taxon>Fibrobacteraceae</taxon>
        <taxon>Hallerella</taxon>
    </lineage>
</organism>
<sequence length="945" mass="108057">MVAGLFAGILLAHLVALIPHSMLLRTEYIFYDAFSKHASEINEDHPEDILIVDIDENSLSKYGPYNEWTRDMHAQVVQKLEEGGAASISFDILFKNADFGNRNAIRAQQMLYALYPEKEWRYDFDKIRQAYDYDSVLVRTIADNPNVIVCGTFSSRTDYKHQSQWMPLSTNIRARDVAAKPTFHLEQVTNLENVESKDLLDNVFPELSHAAKNFGVVNATPDEDGVLRKMRLLYRFPNAEIWPRDSSQIYPAISLVTVMHLFKTHPDSVQIKMGEYIDLGKPFGIYRDSLGTLRTTYPQITYPMIRQVFKNKASLLSRPNHKDSIPDSLQEITPQIQAYKDTNGNISIMTNEGDFDMDDEELTDFDKESIQAFARELKDLPKGKTLWLSATLDFHYNVKKKRWLSNYSILSADVLDSLFAADTNAINALKTGEEMRFGKRKRIPIDEHGDFLITFKSAYNIPPNQRAFQHISYYDVAEGRIPKESFQGKIFILGSAAPAMFDFYAAPHEDHFPAVITQATIVDNILNDDYMREAFPNPILFLITAIVAITIGLFTSQYVALLFLIVLFLFDIFTAYNFFSHGFYIGCTTYIIEGVLAFLGSFLVRFYFESRDKNFLDKSFKQYISDDLIDEMLTNEKEPELGGEKKYLSAFFTDIQSFSTFSEQIGDPKKLVDLLNDYLTAMTDIIKDQNQGTLDKYEGDAIIAFFGAPTPIERQRRHALMSAISMQRMQEHLRENWKRHKNHKNRDLPKDVSFPESVYHMHTRVGINSGEILVGNMGSETRKNYTIMGDAVNLASRLESIGKQYGTYILVSEETLTGTNDPQDKTDYRNEFITRPIDRLKVVGKSEAVQIYEVLGLKSEPNAGQLNLLVSLWAKAQQLYYAQKWDEAINSFEESKLLEPHLQIKDPGARPTPSEVFIKRCKEYKQNPPVAAGEIWDGIYSATSK</sequence>
<dbReference type="InterPro" id="IPR050697">
    <property type="entry name" value="Adenylyl/Guanylyl_Cyclase_3/4"/>
</dbReference>
<dbReference type="InterPro" id="IPR007890">
    <property type="entry name" value="CHASE2"/>
</dbReference>
<dbReference type="RefSeq" id="WP_100426445.1">
    <property type="nucleotide sequence ID" value="NZ_PGEX01000001.1"/>
</dbReference>
<name>A0A2M9AAG0_9BACT</name>
<feature type="domain" description="Guanylate cyclase" evidence="2">
    <location>
        <begin position="649"/>
        <end position="799"/>
    </location>
</feature>
<evidence type="ECO:0000256" key="1">
    <source>
        <dbReference type="SAM" id="Phobius"/>
    </source>
</evidence>
<dbReference type="PROSITE" id="PS50125">
    <property type="entry name" value="GUANYLATE_CYCLASE_2"/>
    <property type="match status" value="1"/>
</dbReference>